<reference evidence="1 2" key="1">
    <citation type="submission" date="2015-10" db="EMBL/GenBank/DDBJ databases">
        <authorList>
            <person name="Gilbert D.G."/>
        </authorList>
    </citation>
    <scope>NUCLEOTIDE SEQUENCE [LARGE SCALE GENOMIC DNA]</scope>
    <source>
        <strain evidence="2">HZ-22</strain>
    </source>
</reference>
<dbReference type="KEGG" id="ahz:APS56_01170"/>
<sequence length="122" mass="13876">MKYKRLIFGMLISFVLISCDCWVIVNGKVIDSNTKEPIEKAFLEFTNIRCTELVRATAQNVETNCVFATDSTGIFFMNSDSYGFCPDNPVKIKIRKVGFKTVELELNQGHSIDDLIVKLEKE</sequence>
<organism evidence="1 2">
    <name type="scientific">Pseudalgibacter alginicilyticus</name>
    <dbReference type="NCBI Taxonomy" id="1736674"/>
    <lineage>
        <taxon>Bacteria</taxon>
        <taxon>Pseudomonadati</taxon>
        <taxon>Bacteroidota</taxon>
        <taxon>Flavobacteriia</taxon>
        <taxon>Flavobacteriales</taxon>
        <taxon>Flavobacteriaceae</taxon>
        <taxon>Pseudalgibacter</taxon>
    </lineage>
</organism>
<dbReference type="STRING" id="1736674.APS56_01170"/>
<evidence type="ECO:0008006" key="3">
    <source>
        <dbReference type="Google" id="ProtNLM"/>
    </source>
</evidence>
<dbReference type="OrthoDB" id="1447782at2"/>
<evidence type="ECO:0000313" key="1">
    <source>
        <dbReference type="EMBL" id="ALJ03844.1"/>
    </source>
</evidence>
<dbReference type="Proteomes" id="UP000057981">
    <property type="component" value="Chromosome"/>
</dbReference>
<dbReference type="EMBL" id="CP012898">
    <property type="protein sequence ID" value="ALJ03844.1"/>
    <property type="molecule type" value="Genomic_DNA"/>
</dbReference>
<name>A0A0P0CD85_9FLAO</name>
<evidence type="ECO:0000313" key="2">
    <source>
        <dbReference type="Proteomes" id="UP000057981"/>
    </source>
</evidence>
<proteinExistence type="predicted"/>
<gene>
    <name evidence="1" type="ORF">APS56_01170</name>
</gene>
<dbReference type="RefSeq" id="WP_054724002.1">
    <property type="nucleotide sequence ID" value="NZ_CP012898.1"/>
</dbReference>
<dbReference type="AlphaFoldDB" id="A0A0P0CD85"/>
<dbReference type="PROSITE" id="PS51257">
    <property type="entry name" value="PROKAR_LIPOPROTEIN"/>
    <property type="match status" value="1"/>
</dbReference>
<protein>
    <recommendedName>
        <fullName evidence="3">Carboxypeptidase regulatory-like domain-containing protein</fullName>
    </recommendedName>
</protein>
<accession>A0A0P0CD85</accession>
<keyword evidence="2" id="KW-1185">Reference proteome</keyword>